<evidence type="ECO:0000313" key="2">
    <source>
        <dbReference type="Proteomes" id="UP000265520"/>
    </source>
</evidence>
<dbReference type="Proteomes" id="UP000265520">
    <property type="component" value="Unassembled WGS sequence"/>
</dbReference>
<sequence>SLLLLDWLAKLANIESLTVSAQILQILYSVTTDLCKVNFPYLRNLKTLKVKTYRPPSIPDKAVSFLLQNAPSAEVEIIDLSR</sequence>
<name>A0A392R5N6_9FABA</name>
<proteinExistence type="predicted"/>
<accession>A0A392R5N6</accession>
<evidence type="ECO:0000313" key="1">
    <source>
        <dbReference type="EMBL" id="MCI31903.1"/>
    </source>
</evidence>
<comment type="caution">
    <text evidence="1">The sequence shown here is derived from an EMBL/GenBank/DDBJ whole genome shotgun (WGS) entry which is preliminary data.</text>
</comment>
<protein>
    <submittedName>
        <fullName evidence="1">F-box/LRR-repeat protein</fullName>
    </submittedName>
</protein>
<organism evidence="1 2">
    <name type="scientific">Trifolium medium</name>
    <dbReference type="NCBI Taxonomy" id="97028"/>
    <lineage>
        <taxon>Eukaryota</taxon>
        <taxon>Viridiplantae</taxon>
        <taxon>Streptophyta</taxon>
        <taxon>Embryophyta</taxon>
        <taxon>Tracheophyta</taxon>
        <taxon>Spermatophyta</taxon>
        <taxon>Magnoliopsida</taxon>
        <taxon>eudicotyledons</taxon>
        <taxon>Gunneridae</taxon>
        <taxon>Pentapetalae</taxon>
        <taxon>rosids</taxon>
        <taxon>fabids</taxon>
        <taxon>Fabales</taxon>
        <taxon>Fabaceae</taxon>
        <taxon>Papilionoideae</taxon>
        <taxon>50 kb inversion clade</taxon>
        <taxon>NPAAA clade</taxon>
        <taxon>Hologalegina</taxon>
        <taxon>IRL clade</taxon>
        <taxon>Trifolieae</taxon>
        <taxon>Trifolium</taxon>
    </lineage>
</organism>
<feature type="non-terminal residue" evidence="1">
    <location>
        <position position="1"/>
    </location>
</feature>
<reference evidence="1 2" key="1">
    <citation type="journal article" date="2018" name="Front. Plant Sci.">
        <title>Red Clover (Trifolium pratense) and Zigzag Clover (T. medium) - A Picture of Genomic Similarities and Differences.</title>
        <authorList>
            <person name="Dluhosova J."/>
            <person name="Istvanek J."/>
            <person name="Nedelnik J."/>
            <person name="Repkova J."/>
        </authorList>
    </citation>
    <scope>NUCLEOTIDE SEQUENCE [LARGE SCALE GENOMIC DNA]</scope>
    <source>
        <strain evidence="2">cv. 10/8</strain>
        <tissue evidence="1">Leaf</tissue>
    </source>
</reference>
<dbReference type="EMBL" id="LXQA010191055">
    <property type="protein sequence ID" value="MCI31903.1"/>
    <property type="molecule type" value="Genomic_DNA"/>
</dbReference>
<dbReference type="AlphaFoldDB" id="A0A392R5N6"/>
<keyword evidence="2" id="KW-1185">Reference proteome</keyword>